<dbReference type="STRING" id="84029.CROST_12490"/>
<dbReference type="KEGG" id="crw:CROST_031000"/>
<evidence type="ECO:0000313" key="2">
    <source>
        <dbReference type="Proteomes" id="UP000190951"/>
    </source>
</evidence>
<organism evidence="1 2">
    <name type="scientific">Clostridium felsineum</name>
    <dbReference type="NCBI Taxonomy" id="36839"/>
    <lineage>
        <taxon>Bacteria</taxon>
        <taxon>Bacillati</taxon>
        <taxon>Bacillota</taxon>
        <taxon>Clostridia</taxon>
        <taxon>Eubacteriales</taxon>
        <taxon>Clostridiaceae</taxon>
        <taxon>Clostridium</taxon>
    </lineage>
</organism>
<dbReference type="EMBL" id="CP096983">
    <property type="protein sequence ID" value="URZ12378.1"/>
    <property type="molecule type" value="Genomic_DNA"/>
</dbReference>
<dbReference type="Proteomes" id="UP000190951">
    <property type="component" value="Chromosome"/>
</dbReference>
<accession>A0A1S8LBQ2</accession>
<dbReference type="AlphaFoldDB" id="A0A1S8LBQ2"/>
<reference evidence="1 2" key="1">
    <citation type="submission" date="2022-04" db="EMBL/GenBank/DDBJ databases">
        <title>Genome sequence of C. roseum typestrain.</title>
        <authorList>
            <person name="Poehlein A."/>
            <person name="Schoch T."/>
            <person name="Duerre P."/>
            <person name="Daniel R."/>
        </authorList>
    </citation>
    <scope>NUCLEOTIDE SEQUENCE [LARGE SCALE GENOMIC DNA]</scope>
    <source>
        <strain evidence="1 2">DSM 7320</strain>
    </source>
</reference>
<sequence length="266" mass="31218">MNKLMKILGTCMIVTLLIILCSCNSESKDDMKRDFKGYMKNEHSMKFDIKSMSVGYNLFTHGFKGKSDKCVMYPINEPSKTFIVSRSHDLIGVSNDYDDGYYDYLLRPLVKQRLKGIIKNKFNDFKYAVNIKANYQSSDKSDFNINSILKQKGDFTIILYILVDDNNISDKNQIASRMYEFMNEIEKSNLISNSTEQVNVESYFYFVNNKFFSQEKVKDLEETYDYNQDRDDVEKKIPFSNKVETSIVNRKYYDTVDEILEKLNLL</sequence>
<protein>
    <submittedName>
        <fullName evidence="1">Uncharacterized protein</fullName>
    </submittedName>
</protein>
<dbReference type="PROSITE" id="PS51257">
    <property type="entry name" value="PROKAR_LIPOPROTEIN"/>
    <property type="match status" value="1"/>
</dbReference>
<evidence type="ECO:0000313" key="1">
    <source>
        <dbReference type="EMBL" id="URZ12378.1"/>
    </source>
</evidence>
<gene>
    <name evidence="1" type="ORF">CROST_031000</name>
</gene>
<keyword evidence="2" id="KW-1185">Reference proteome</keyword>
<name>A0A1S8LBQ2_9CLOT</name>
<proteinExistence type="predicted"/>
<dbReference type="RefSeq" id="WP_176091525.1">
    <property type="nucleotide sequence ID" value="NZ_CP096983.1"/>
</dbReference>